<evidence type="ECO:0000313" key="4">
    <source>
        <dbReference type="Proteomes" id="UP001497480"/>
    </source>
</evidence>
<dbReference type="Gene3D" id="1.10.510.10">
    <property type="entry name" value="Transferase(Phosphotransferase) domain 1"/>
    <property type="match status" value="1"/>
</dbReference>
<organism evidence="3 4">
    <name type="scientific">Lupinus luteus</name>
    <name type="common">European yellow lupine</name>
    <dbReference type="NCBI Taxonomy" id="3873"/>
    <lineage>
        <taxon>Eukaryota</taxon>
        <taxon>Viridiplantae</taxon>
        <taxon>Streptophyta</taxon>
        <taxon>Embryophyta</taxon>
        <taxon>Tracheophyta</taxon>
        <taxon>Spermatophyta</taxon>
        <taxon>Magnoliopsida</taxon>
        <taxon>eudicotyledons</taxon>
        <taxon>Gunneridae</taxon>
        <taxon>Pentapetalae</taxon>
        <taxon>rosids</taxon>
        <taxon>fabids</taxon>
        <taxon>Fabales</taxon>
        <taxon>Fabaceae</taxon>
        <taxon>Papilionoideae</taxon>
        <taxon>50 kb inversion clade</taxon>
        <taxon>genistoids sensu lato</taxon>
        <taxon>core genistoids</taxon>
        <taxon>Genisteae</taxon>
        <taxon>Lupinus</taxon>
    </lineage>
</organism>
<dbReference type="InterPro" id="IPR011009">
    <property type="entry name" value="Kinase-like_dom_sf"/>
</dbReference>
<feature type="compositionally biased region" description="Polar residues" evidence="1">
    <location>
        <begin position="62"/>
        <end position="76"/>
    </location>
</feature>
<feature type="compositionally biased region" description="Low complexity" evidence="1">
    <location>
        <begin position="83"/>
        <end position="119"/>
    </location>
</feature>
<dbReference type="InterPro" id="IPR001245">
    <property type="entry name" value="Ser-Thr/Tyr_kinase_cat_dom"/>
</dbReference>
<gene>
    <name evidence="3" type="ORF">LLUT_LOCUS33356</name>
</gene>
<protein>
    <recommendedName>
        <fullName evidence="2">Protein kinase domain-containing protein</fullName>
    </recommendedName>
</protein>
<feature type="region of interest" description="Disordered" evidence="1">
    <location>
        <begin position="43"/>
        <end position="119"/>
    </location>
</feature>
<feature type="domain" description="Protein kinase" evidence="2">
    <location>
        <begin position="133"/>
        <end position="466"/>
    </location>
</feature>
<evidence type="ECO:0000313" key="3">
    <source>
        <dbReference type="EMBL" id="CAL0332296.1"/>
    </source>
</evidence>
<keyword evidence="4" id="KW-1185">Reference proteome</keyword>
<dbReference type="Proteomes" id="UP001497480">
    <property type="component" value="Unassembled WGS sequence"/>
</dbReference>
<dbReference type="EMBL" id="CAXHTB010000024">
    <property type="protein sequence ID" value="CAL0332296.1"/>
    <property type="molecule type" value="Genomic_DNA"/>
</dbReference>
<dbReference type="PANTHER" id="PTHR46863:SF1">
    <property type="entry name" value="PROTEIN KINASE SUPERFAMILY PROTEIN"/>
    <property type="match status" value="1"/>
</dbReference>
<proteinExistence type="predicted"/>
<dbReference type="PROSITE" id="PS50011">
    <property type="entry name" value="PROTEIN_KINASE_DOM"/>
    <property type="match status" value="1"/>
</dbReference>
<reference evidence="3 4" key="1">
    <citation type="submission" date="2024-03" db="EMBL/GenBank/DDBJ databases">
        <authorList>
            <person name="Martinez-Hernandez J."/>
        </authorList>
    </citation>
    <scope>NUCLEOTIDE SEQUENCE [LARGE SCALE GENOMIC DNA]</scope>
</reference>
<dbReference type="GO" id="GO:0005524">
    <property type="term" value="F:ATP binding"/>
    <property type="evidence" value="ECO:0007669"/>
    <property type="project" value="InterPro"/>
</dbReference>
<dbReference type="SUPFAM" id="SSF56112">
    <property type="entry name" value="Protein kinase-like (PK-like)"/>
    <property type="match status" value="1"/>
</dbReference>
<feature type="region of interest" description="Disordered" evidence="1">
    <location>
        <begin position="314"/>
        <end position="334"/>
    </location>
</feature>
<name>A0AAV1YG06_LUPLU</name>
<evidence type="ECO:0000256" key="1">
    <source>
        <dbReference type="SAM" id="MobiDB-lite"/>
    </source>
</evidence>
<accession>A0AAV1YG06</accession>
<evidence type="ECO:0000259" key="2">
    <source>
        <dbReference type="PROSITE" id="PS50011"/>
    </source>
</evidence>
<sequence>MIVSSTRIHVGNKKNQSIPSIIKPLFHSQFYFLTLPMCKTKMATNASSPTPRTRSQPSTQPKKPSTQPKNTSTQPNRVPATEPPTSSSEPSTSYSYNTGSTGYRLTSDTSTSSRTSLSSLRHTLPENPHIYDFSEISSATNNFLSKRHSSSSATPSWRCILRGTDVIVFQRKFRRKLQTDELRQRLSVICRSHHVSIIKLLGASISGDHIYLVYEFVNGANLADCLRNTKNVHFTVLSTWLSRMQVATDLAHALDYVHNKTGLNINFVHNHIKSSGIIVTEPSFNARVCHFGAAQLCGDIEPENETAAQKLEEIVEENSDSSSPARSKELRRSESRRLQFQGVRGYMSPEFQAAGVATQKSDVYAFGVVLLELLTGEEPLKFKFDKKSGDFVKTSVIDTARFAVDGGGEGSVEGRVRKWVDRRLKDSFPVEVAEKVTRVALDCVHVDPDKRPNMGRVAGKISKLYLESTIWSDSIKMPTDISVSLAAR</sequence>
<dbReference type="InterPro" id="IPR000719">
    <property type="entry name" value="Prot_kinase_dom"/>
</dbReference>
<feature type="compositionally biased region" description="Low complexity" evidence="1">
    <location>
        <begin position="47"/>
        <end position="61"/>
    </location>
</feature>
<dbReference type="Pfam" id="PF07714">
    <property type="entry name" value="PK_Tyr_Ser-Thr"/>
    <property type="match status" value="2"/>
</dbReference>
<comment type="caution">
    <text evidence="3">The sequence shown here is derived from an EMBL/GenBank/DDBJ whole genome shotgun (WGS) entry which is preliminary data.</text>
</comment>
<dbReference type="Gene3D" id="3.30.200.20">
    <property type="entry name" value="Phosphorylase Kinase, domain 1"/>
    <property type="match status" value="1"/>
</dbReference>
<dbReference type="AlphaFoldDB" id="A0AAV1YG06"/>
<dbReference type="GO" id="GO:0004672">
    <property type="term" value="F:protein kinase activity"/>
    <property type="evidence" value="ECO:0007669"/>
    <property type="project" value="InterPro"/>
</dbReference>
<dbReference type="PANTHER" id="PTHR46863">
    <property type="entry name" value="OS09G0572100 PROTEIN"/>
    <property type="match status" value="1"/>
</dbReference>